<evidence type="ECO:0000313" key="3">
    <source>
        <dbReference type="EMBL" id="PYH73077.1"/>
    </source>
</evidence>
<gene>
    <name evidence="3" type="ORF">BO88DRAFT_441540</name>
</gene>
<sequence length="383" mass="43507">MLRKVWSSLNQSPVSFQILSDLHLEVNQQYSSYEIPACAEHLILAGDIGRLTDYEDYRNFLQRLTDRFKLVFLVLGNHEFYNEAFETSIEKAKRLEEDPALNGRLIVLHQKRYDVPNWSVDDHNARHDSDYSWLMKEIHSIQQENESAGKRSRQRSILVVTHHAPSLQGTSSPKHAQSPWSVAFGTDILSKIPGGVKVWVFGHTHYTTDFMEKGVRVMSNQQGYVLPWTDPKAHSGFDVRKPPSEWWCVGAYPRLCGWEQQPPVSKVHHADSPIVIISSLTPPLDHISCRARAPVRFCLVLDCRSNPVSRLAEAAKEKVAPSTSSKAKDPSANWTPEEMFETTLDRNGNPVPNDSYIDVDKMRKGRQGPDEGDVFEAANEDFD</sequence>
<organism evidence="3 4">
    <name type="scientific">Aspergillus vadensis (strain CBS 113365 / IMI 142717 / IBT 24658)</name>
    <dbReference type="NCBI Taxonomy" id="1448311"/>
    <lineage>
        <taxon>Eukaryota</taxon>
        <taxon>Fungi</taxon>
        <taxon>Dikarya</taxon>
        <taxon>Ascomycota</taxon>
        <taxon>Pezizomycotina</taxon>
        <taxon>Eurotiomycetes</taxon>
        <taxon>Eurotiomycetidae</taxon>
        <taxon>Eurotiales</taxon>
        <taxon>Aspergillaceae</taxon>
        <taxon>Aspergillus</taxon>
        <taxon>Aspergillus subgen. Circumdati</taxon>
    </lineage>
</organism>
<dbReference type="InterPro" id="IPR004843">
    <property type="entry name" value="Calcineurin-like_PHP"/>
</dbReference>
<dbReference type="GeneID" id="37214480"/>
<keyword evidence="4" id="KW-1185">Reference proteome</keyword>
<dbReference type="Gene3D" id="3.60.21.10">
    <property type="match status" value="1"/>
</dbReference>
<evidence type="ECO:0000256" key="1">
    <source>
        <dbReference type="SAM" id="MobiDB-lite"/>
    </source>
</evidence>
<dbReference type="InterPro" id="IPR029052">
    <property type="entry name" value="Metallo-depent_PP-like"/>
</dbReference>
<dbReference type="RefSeq" id="XP_025566871.1">
    <property type="nucleotide sequence ID" value="XM_025709888.1"/>
</dbReference>
<dbReference type="PANTHER" id="PTHR37844">
    <property type="entry name" value="SER/THR PROTEIN PHOSPHATASE SUPERFAMILY (AFU_ORTHOLOGUE AFUA_1G14840)"/>
    <property type="match status" value="1"/>
</dbReference>
<dbReference type="EMBL" id="KZ821616">
    <property type="protein sequence ID" value="PYH73077.1"/>
    <property type="molecule type" value="Genomic_DNA"/>
</dbReference>
<dbReference type="PANTHER" id="PTHR37844:SF2">
    <property type="entry name" value="SER_THR PROTEIN PHOSPHATASE SUPERFAMILY (AFU_ORTHOLOGUE AFUA_1G14840)"/>
    <property type="match status" value="1"/>
</dbReference>
<feature type="region of interest" description="Disordered" evidence="1">
    <location>
        <begin position="317"/>
        <end position="383"/>
    </location>
</feature>
<name>A0A319BK52_ASPVC</name>
<reference evidence="3" key="1">
    <citation type="submission" date="2016-12" db="EMBL/GenBank/DDBJ databases">
        <title>The genomes of Aspergillus section Nigri reveals drivers in fungal speciation.</title>
        <authorList>
            <consortium name="DOE Joint Genome Institute"/>
            <person name="Vesth T.C."/>
            <person name="Nybo J."/>
            <person name="Theobald S."/>
            <person name="Brandl J."/>
            <person name="Frisvad J.C."/>
            <person name="Nielsen K.F."/>
            <person name="Lyhne E.K."/>
            <person name="Kogle M.E."/>
            <person name="Kuo A."/>
            <person name="Riley R."/>
            <person name="Clum A."/>
            <person name="Nolan M."/>
            <person name="Lipzen A."/>
            <person name="Salamov A."/>
            <person name="Henrissat B."/>
            <person name="Wiebenga A."/>
            <person name="De Vries R.P."/>
            <person name="Grigoriev I.V."/>
            <person name="Mortensen U.H."/>
            <person name="Andersen M.R."/>
            <person name="Baker S.E."/>
        </authorList>
    </citation>
    <scope>NUCLEOTIDE SEQUENCE [LARGE SCALE GENOMIC DNA]</scope>
    <source>
        <strain evidence="3">CBS 113365</strain>
    </source>
</reference>
<feature type="domain" description="Calcineurin-like phosphoesterase" evidence="2">
    <location>
        <begin position="39"/>
        <end position="205"/>
    </location>
</feature>
<dbReference type="GO" id="GO:0016787">
    <property type="term" value="F:hydrolase activity"/>
    <property type="evidence" value="ECO:0007669"/>
    <property type="project" value="InterPro"/>
</dbReference>
<protein>
    <recommendedName>
        <fullName evidence="2">Calcineurin-like phosphoesterase domain-containing protein</fullName>
    </recommendedName>
</protein>
<evidence type="ECO:0000259" key="2">
    <source>
        <dbReference type="Pfam" id="PF00149"/>
    </source>
</evidence>
<proteinExistence type="predicted"/>
<evidence type="ECO:0000313" key="4">
    <source>
        <dbReference type="Proteomes" id="UP000248405"/>
    </source>
</evidence>
<dbReference type="Proteomes" id="UP000248405">
    <property type="component" value="Unassembled WGS sequence"/>
</dbReference>
<dbReference type="SUPFAM" id="SSF56300">
    <property type="entry name" value="Metallo-dependent phosphatases"/>
    <property type="match status" value="1"/>
</dbReference>
<feature type="compositionally biased region" description="Acidic residues" evidence="1">
    <location>
        <begin position="370"/>
        <end position="383"/>
    </location>
</feature>
<dbReference type="Pfam" id="PF00149">
    <property type="entry name" value="Metallophos"/>
    <property type="match status" value="1"/>
</dbReference>
<dbReference type="OrthoDB" id="550558at2759"/>
<dbReference type="AlphaFoldDB" id="A0A319BK52"/>
<accession>A0A319BK52</accession>